<evidence type="ECO:0000256" key="1">
    <source>
        <dbReference type="SAM" id="Coils"/>
    </source>
</evidence>
<evidence type="ECO:0000259" key="2">
    <source>
        <dbReference type="Pfam" id="PF20882"/>
    </source>
</evidence>
<keyword evidence="1" id="KW-0175">Coiled coil</keyword>
<reference evidence="3" key="1">
    <citation type="submission" date="2022-06" db="EMBL/GenBank/DDBJ databases">
        <authorList>
            <consortium name="SYNGENTA / RWTH Aachen University"/>
        </authorList>
    </citation>
    <scope>NUCLEOTIDE SEQUENCE</scope>
</reference>
<sequence length="344" mass="39395">MDELDQITSILDEFQTNKLYSLELRRDLIIQESSFDTSQDASTDDDPPESVEHMQVDGKLLSTLEYDLKSYHDYLSAVEFNWIEAAAKEKFISTTLLSDDGLSCSDQDIQELEKENFDYERAIKSIDSSIEEQEAEILQMTRELEDRYTSTLTTYRLSRTLTNDIADLKLELNELKLNQNEDDSELMTIAEASEKTATLERQMFEMSNQLTFNNEEIPKLKSQYAKESKLVDQLRSERNAIEKAEGDRRRTLSGRIRGGSLAKLESGRNWFLRVTETYKASLGIISIGVSGPNLLEPSKLEIKFSLRHPLTGTLIIEFNETTSLGVRKISNAYVSRFVVQLHQL</sequence>
<dbReference type="EMBL" id="CALTRL010000992">
    <property type="protein sequence ID" value="CAH7670451.1"/>
    <property type="molecule type" value="Genomic_DNA"/>
</dbReference>
<dbReference type="Pfam" id="PF20882">
    <property type="entry name" value="Sos7"/>
    <property type="match status" value="1"/>
</dbReference>
<organism evidence="3 4">
    <name type="scientific">Phakopsora pachyrhizi</name>
    <name type="common">Asian soybean rust disease fungus</name>
    <dbReference type="NCBI Taxonomy" id="170000"/>
    <lineage>
        <taxon>Eukaryota</taxon>
        <taxon>Fungi</taxon>
        <taxon>Dikarya</taxon>
        <taxon>Basidiomycota</taxon>
        <taxon>Pucciniomycotina</taxon>
        <taxon>Pucciniomycetes</taxon>
        <taxon>Pucciniales</taxon>
        <taxon>Phakopsoraceae</taxon>
        <taxon>Phakopsora</taxon>
    </lineage>
</organism>
<dbReference type="GO" id="GO:0000776">
    <property type="term" value="C:kinetochore"/>
    <property type="evidence" value="ECO:0007669"/>
    <property type="project" value="InterPro"/>
</dbReference>
<comment type="caution">
    <text evidence="3">The sequence shown here is derived from an EMBL/GenBank/DDBJ whole genome shotgun (WGS) entry which is preliminary data.</text>
</comment>
<feature type="coiled-coil region" evidence="1">
    <location>
        <begin position="102"/>
        <end position="244"/>
    </location>
</feature>
<dbReference type="GO" id="GO:0034501">
    <property type="term" value="P:protein localization to kinetochore"/>
    <property type="evidence" value="ECO:0007669"/>
    <property type="project" value="InterPro"/>
</dbReference>
<keyword evidence="4" id="KW-1185">Reference proteome</keyword>
<dbReference type="Proteomes" id="UP001153365">
    <property type="component" value="Unassembled WGS sequence"/>
</dbReference>
<evidence type="ECO:0000313" key="3">
    <source>
        <dbReference type="EMBL" id="CAH7670451.1"/>
    </source>
</evidence>
<name>A0AAV0AQD0_PHAPC</name>
<dbReference type="PANTHER" id="PTHR37329">
    <property type="entry name" value="KINETOCHORE PROTEIN SOS7"/>
    <property type="match status" value="1"/>
</dbReference>
<gene>
    <name evidence="3" type="ORF">PPACK8108_LOCUS5162</name>
</gene>
<evidence type="ECO:0000313" key="4">
    <source>
        <dbReference type="Proteomes" id="UP001153365"/>
    </source>
</evidence>
<proteinExistence type="predicted"/>
<protein>
    <recommendedName>
        <fullName evidence="2">Kinetochore protein Sos7 coiled-coil domain-containing protein</fullName>
    </recommendedName>
</protein>
<accession>A0AAV0AQD0</accession>
<dbReference type="InterPro" id="IPR037475">
    <property type="entry name" value="Sos7"/>
</dbReference>
<dbReference type="InterPro" id="IPR048781">
    <property type="entry name" value="Sos7_CC"/>
</dbReference>
<dbReference type="GO" id="GO:0051315">
    <property type="term" value="P:attachment of mitotic spindle microtubules to kinetochore"/>
    <property type="evidence" value="ECO:0007669"/>
    <property type="project" value="TreeGrafter"/>
</dbReference>
<dbReference type="PANTHER" id="PTHR37329:SF1">
    <property type="entry name" value="KINETOCHORE PROTEIN SOS7"/>
    <property type="match status" value="1"/>
</dbReference>
<dbReference type="AlphaFoldDB" id="A0AAV0AQD0"/>
<feature type="domain" description="Kinetochore protein Sos7 coiled-coil" evidence="2">
    <location>
        <begin position="73"/>
        <end position="148"/>
    </location>
</feature>